<feature type="region of interest" description="Disordered" evidence="1">
    <location>
        <begin position="129"/>
        <end position="164"/>
    </location>
</feature>
<dbReference type="EMBL" id="JACHOP010000031">
    <property type="protein sequence ID" value="MBB5759988.1"/>
    <property type="molecule type" value="Genomic_DNA"/>
</dbReference>
<proteinExistence type="predicted"/>
<evidence type="ECO:0000313" key="2">
    <source>
        <dbReference type="EMBL" id="MBB5759988.1"/>
    </source>
</evidence>
<feature type="compositionally biased region" description="Polar residues" evidence="1">
    <location>
        <begin position="155"/>
        <end position="164"/>
    </location>
</feature>
<feature type="compositionally biased region" description="Basic and acidic residues" evidence="1">
    <location>
        <begin position="107"/>
        <end position="117"/>
    </location>
</feature>
<dbReference type="AlphaFoldDB" id="A0A840ZSF5"/>
<feature type="compositionally biased region" description="Basic and acidic residues" evidence="1">
    <location>
        <begin position="129"/>
        <end position="142"/>
    </location>
</feature>
<organism evidence="2 3">
    <name type="scientific">Methylorubrum rhodinum</name>
    <dbReference type="NCBI Taxonomy" id="29428"/>
    <lineage>
        <taxon>Bacteria</taxon>
        <taxon>Pseudomonadati</taxon>
        <taxon>Pseudomonadota</taxon>
        <taxon>Alphaproteobacteria</taxon>
        <taxon>Hyphomicrobiales</taxon>
        <taxon>Methylobacteriaceae</taxon>
        <taxon>Methylorubrum</taxon>
    </lineage>
</organism>
<accession>A0A840ZSF5</accession>
<feature type="region of interest" description="Disordered" evidence="1">
    <location>
        <begin position="55"/>
        <end position="117"/>
    </location>
</feature>
<protein>
    <submittedName>
        <fullName evidence="2">Uncharacterized protein</fullName>
    </submittedName>
</protein>
<reference evidence="2 3" key="1">
    <citation type="submission" date="2020-08" db="EMBL/GenBank/DDBJ databases">
        <title>Genomic Encyclopedia of Type Strains, Phase IV (KMG-IV): sequencing the most valuable type-strain genomes for metagenomic binning, comparative biology and taxonomic classification.</title>
        <authorList>
            <person name="Goeker M."/>
        </authorList>
    </citation>
    <scope>NUCLEOTIDE SEQUENCE [LARGE SCALE GENOMIC DNA]</scope>
    <source>
        <strain evidence="2 3">DSM 2163</strain>
    </source>
</reference>
<name>A0A840ZSF5_9HYPH</name>
<dbReference type="Proteomes" id="UP000583454">
    <property type="component" value="Unassembled WGS sequence"/>
</dbReference>
<sequence length="164" mass="17215">MPAASLASGTNDRLVDLEVVRRGCAAASVDHILIGDFSAVREVAKTGFLDADDMHEHVPADSRNASTVSRQHGSDGADAIGAAPSLLDAGASAPSSCCNKRSAGEAPRVHSVEDERVDVMDAMGDLIIGEHRRGAQGRERTLGKPHRCVRPRSPVNKTGPSNSR</sequence>
<keyword evidence="3" id="KW-1185">Reference proteome</keyword>
<evidence type="ECO:0000256" key="1">
    <source>
        <dbReference type="SAM" id="MobiDB-lite"/>
    </source>
</evidence>
<comment type="caution">
    <text evidence="2">The sequence shown here is derived from an EMBL/GenBank/DDBJ whole genome shotgun (WGS) entry which is preliminary data.</text>
</comment>
<evidence type="ECO:0000313" key="3">
    <source>
        <dbReference type="Proteomes" id="UP000583454"/>
    </source>
</evidence>
<gene>
    <name evidence="2" type="ORF">HNR00_004726</name>
</gene>